<accession>A0A0C4Y0Z2</accession>
<dbReference type="InterPro" id="IPR045851">
    <property type="entry name" value="AMP-bd_C_sf"/>
</dbReference>
<organism evidence="3">
    <name type="scientific">Streptomyces xanthochromogenes</name>
    <dbReference type="NCBI Taxonomy" id="67384"/>
    <lineage>
        <taxon>Bacteria</taxon>
        <taxon>Bacillati</taxon>
        <taxon>Actinomycetota</taxon>
        <taxon>Actinomycetes</taxon>
        <taxon>Kitasatosporales</taxon>
        <taxon>Streptomycetaceae</taxon>
        <taxon>Streptomyces</taxon>
    </lineage>
</organism>
<dbReference type="InterPro" id="IPR042099">
    <property type="entry name" value="ANL_N_sf"/>
</dbReference>
<dbReference type="Gene3D" id="3.40.50.12780">
    <property type="entry name" value="N-terminal domain of ligase-like"/>
    <property type="match status" value="1"/>
</dbReference>
<dbReference type="Pfam" id="PF13193">
    <property type="entry name" value="AMP-binding_C"/>
    <property type="match status" value="1"/>
</dbReference>
<dbReference type="Gene3D" id="3.30.300.30">
    <property type="match status" value="1"/>
</dbReference>
<evidence type="ECO:0000313" key="3">
    <source>
        <dbReference type="EMBL" id="AJF48232.1"/>
    </source>
</evidence>
<dbReference type="SUPFAM" id="SSF56801">
    <property type="entry name" value="Acetyl-CoA synthetase-like"/>
    <property type="match status" value="1"/>
</dbReference>
<dbReference type="PANTHER" id="PTHR43767:SF7">
    <property type="entry name" value="MEDIUM_LONG-CHAIN-FATTY-ACID--COA LIGASE FADD8"/>
    <property type="match status" value="1"/>
</dbReference>
<evidence type="ECO:0000259" key="1">
    <source>
        <dbReference type="Pfam" id="PF00501"/>
    </source>
</evidence>
<dbReference type="PANTHER" id="PTHR43767">
    <property type="entry name" value="LONG-CHAIN-FATTY-ACID--COA LIGASE"/>
    <property type="match status" value="1"/>
</dbReference>
<sequence length="526" mass="54899">MVTAGEAWWSNVGGYVPGVLKVLAEQPDKVVLRYPGTELTAAAYLRVVTGTYRALRATGVGRGTVVAVLTAPNSPDMISVRHAAHLAGAAVCFLRSTNPGTSTAMLPLTDQLGILRATGATVLYADPTSAARAAELAERSGAVLVGPGQAGPAGVAPTDDPGAVAPERGEPDDLAVIMFTSGSTGRPKGIRKSLRSWEGTVRIAIEAPAEAAGITALFSTPLSHSAGLLADGALAVGGDIVLLPEFDARQVVRAVIEHGVTRTFMATTQLYRLLDHLDDLGYLNAEAAGLAGLRSLSYSGTSAAPSRIAAAHEVFGPILLQLYGTTESGRITYLDPAGHADPGLAATVGRVFPEVQVEVRDLDTGALLADGQVGEIRMRSPQLMDGYLDPALDADVLHDGWYRTGDIGYRDERGYVHLLDRVSDVVKVDGVKVYPAVVERELLTVPGVALAAVYGIRDTDGVEHLHAALTCRPGTLVESDAVRKHISAALSPAQAPERVLVLDDLPMNPAGKPDKARLRAHSAAAA</sequence>
<dbReference type="PROSITE" id="PS00455">
    <property type="entry name" value="AMP_BINDING"/>
    <property type="match status" value="1"/>
</dbReference>
<dbReference type="InterPro" id="IPR000873">
    <property type="entry name" value="AMP-dep_synth/lig_dom"/>
</dbReference>
<dbReference type="Pfam" id="PF00501">
    <property type="entry name" value="AMP-binding"/>
    <property type="match status" value="1"/>
</dbReference>
<feature type="domain" description="AMP-dependent synthetase/ligase" evidence="1">
    <location>
        <begin position="24"/>
        <end position="388"/>
    </location>
</feature>
<dbReference type="GO" id="GO:0016877">
    <property type="term" value="F:ligase activity, forming carbon-sulfur bonds"/>
    <property type="evidence" value="ECO:0007669"/>
    <property type="project" value="UniProtKB-ARBA"/>
</dbReference>
<proteinExistence type="predicted"/>
<reference evidence="3" key="1">
    <citation type="submission" date="2014-12" db="EMBL/GenBank/DDBJ databases">
        <title>Cyclizing 5-Aminolevulinate Synthases In the Biosynthesis Of Actinomycete Secondary Metabolites: Outcomes for genetic screening techniques.</title>
        <authorList>
            <person name="Petrickova K."/>
            <person name="Chronakova A."/>
            <person name="Zelenka T."/>
            <person name="Chrudimsky T."/>
            <person name="Pospisil S."/>
            <person name="Petricek M."/>
            <person name="Kristufek V."/>
        </authorList>
    </citation>
    <scope>NUCLEOTIDE SEQUENCE</scope>
    <source>
        <strain evidence="3">AM-6201</strain>
    </source>
</reference>
<name>A0A0C4Y0Z2_9ACTN</name>
<dbReference type="CDD" id="cd04433">
    <property type="entry name" value="AFD_class_I"/>
    <property type="match status" value="1"/>
</dbReference>
<dbReference type="InterPro" id="IPR020845">
    <property type="entry name" value="AMP-binding_CS"/>
</dbReference>
<dbReference type="InterPro" id="IPR050237">
    <property type="entry name" value="ATP-dep_AMP-bd_enzyme"/>
</dbReference>
<dbReference type="AlphaFoldDB" id="A0A0C4Y0Z2"/>
<protein>
    <submittedName>
        <fullName evidence="3">Putative amide synthase</fullName>
    </submittedName>
</protein>
<feature type="domain" description="AMP-binding enzyme C-terminal" evidence="2">
    <location>
        <begin position="438"/>
        <end position="512"/>
    </location>
</feature>
<evidence type="ECO:0000259" key="2">
    <source>
        <dbReference type="Pfam" id="PF13193"/>
    </source>
</evidence>
<dbReference type="EMBL" id="KP283529">
    <property type="protein sequence ID" value="AJF48232.1"/>
    <property type="molecule type" value="Genomic_DNA"/>
</dbReference>
<dbReference type="InterPro" id="IPR025110">
    <property type="entry name" value="AMP-bd_C"/>
</dbReference>